<feature type="region of interest" description="Disordered" evidence="1">
    <location>
        <begin position="1"/>
        <end position="70"/>
    </location>
</feature>
<protein>
    <submittedName>
        <fullName evidence="2">Uncharacterized protein</fullName>
    </submittedName>
</protein>
<dbReference type="AlphaFoldDB" id="A0A9J6GQS8"/>
<feature type="compositionally biased region" description="Basic residues" evidence="1">
    <location>
        <begin position="1"/>
        <end position="10"/>
    </location>
</feature>
<gene>
    <name evidence="2" type="ORF">HPB48_010253</name>
</gene>
<evidence type="ECO:0000256" key="1">
    <source>
        <dbReference type="SAM" id="MobiDB-lite"/>
    </source>
</evidence>
<feature type="compositionally biased region" description="Acidic residues" evidence="1">
    <location>
        <begin position="125"/>
        <end position="144"/>
    </location>
</feature>
<evidence type="ECO:0000313" key="3">
    <source>
        <dbReference type="Proteomes" id="UP000821853"/>
    </source>
</evidence>
<dbReference type="Proteomes" id="UP000821853">
    <property type="component" value="Unassembled WGS sequence"/>
</dbReference>
<feature type="compositionally biased region" description="Basic and acidic residues" evidence="1">
    <location>
        <begin position="83"/>
        <end position="96"/>
    </location>
</feature>
<comment type="caution">
    <text evidence="2">The sequence shown here is derived from an EMBL/GenBank/DDBJ whole genome shotgun (WGS) entry which is preliminary data.</text>
</comment>
<organism evidence="2 3">
    <name type="scientific">Haemaphysalis longicornis</name>
    <name type="common">Bush tick</name>
    <dbReference type="NCBI Taxonomy" id="44386"/>
    <lineage>
        <taxon>Eukaryota</taxon>
        <taxon>Metazoa</taxon>
        <taxon>Ecdysozoa</taxon>
        <taxon>Arthropoda</taxon>
        <taxon>Chelicerata</taxon>
        <taxon>Arachnida</taxon>
        <taxon>Acari</taxon>
        <taxon>Parasitiformes</taxon>
        <taxon>Ixodida</taxon>
        <taxon>Ixodoidea</taxon>
        <taxon>Ixodidae</taxon>
        <taxon>Haemaphysalinae</taxon>
        <taxon>Haemaphysalis</taxon>
    </lineage>
</organism>
<sequence>MGRSRRKYNAKARSSQHTESSDKEKPPEVEVELDVRQDKYDSSNALILPSKKAQKKDVKKAKDVQVAPKLSKKKKKLLQKILEKKNKKINPEEKKGVSQISSVKGSRRFQPKRARIQRDDVLGFDSEESSESEQSEEGDDCAIA</sequence>
<reference evidence="2 3" key="1">
    <citation type="journal article" date="2020" name="Cell">
        <title>Large-Scale Comparative Analyses of Tick Genomes Elucidate Their Genetic Diversity and Vector Capacities.</title>
        <authorList>
            <consortium name="Tick Genome and Microbiome Consortium (TIGMIC)"/>
            <person name="Jia N."/>
            <person name="Wang J."/>
            <person name="Shi W."/>
            <person name="Du L."/>
            <person name="Sun Y."/>
            <person name="Zhan W."/>
            <person name="Jiang J.F."/>
            <person name="Wang Q."/>
            <person name="Zhang B."/>
            <person name="Ji P."/>
            <person name="Bell-Sakyi L."/>
            <person name="Cui X.M."/>
            <person name="Yuan T.T."/>
            <person name="Jiang B.G."/>
            <person name="Yang W.F."/>
            <person name="Lam T.T."/>
            <person name="Chang Q.C."/>
            <person name="Ding S.J."/>
            <person name="Wang X.J."/>
            <person name="Zhu J.G."/>
            <person name="Ruan X.D."/>
            <person name="Zhao L."/>
            <person name="Wei J.T."/>
            <person name="Ye R.Z."/>
            <person name="Que T.C."/>
            <person name="Du C.H."/>
            <person name="Zhou Y.H."/>
            <person name="Cheng J.X."/>
            <person name="Dai P.F."/>
            <person name="Guo W.B."/>
            <person name="Han X.H."/>
            <person name="Huang E.J."/>
            <person name="Li L.F."/>
            <person name="Wei W."/>
            <person name="Gao Y.C."/>
            <person name="Liu J.Z."/>
            <person name="Shao H.Z."/>
            <person name="Wang X."/>
            <person name="Wang C.C."/>
            <person name="Yang T.C."/>
            <person name="Huo Q.B."/>
            <person name="Li W."/>
            <person name="Chen H.Y."/>
            <person name="Chen S.E."/>
            <person name="Zhou L.G."/>
            <person name="Ni X.B."/>
            <person name="Tian J.H."/>
            <person name="Sheng Y."/>
            <person name="Liu T."/>
            <person name="Pan Y.S."/>
            <person name="Xia L.Y."/>
            <person name="Li J."/>
            <person name="Zhao F."/>
            <person name="Cao W.C."/>
        </authorList>
    </citation>
    <scope>NUCLEOTIDE SEQUENCE [LARGE SCALE GENOMIC DNA]</scope>
    <source>
        <strain evidence="2">HaeL-2018</strain>
    </source>
</reference>
<keyword evidence="3" id="KW-1185">Reference proteome</keyword>
<name>A0A9J6GQS8_HAELO</name>
<dbReference type="VEuPathDB" id="VectorBase:HLOH_045819"/>
<dbReference type="EMBL" id="JABSTR010000008">
    <property type="protein sequence ID" value="KAH9377049.1"/>
    <property type="molecule type" value="Genomic_DNA"/>
</dbReference>
<feature type="region of interest" description="Disordered" evidence="1">
    <location>
        <begin position="83"/>
        <end position="144"/>
    </location>
</feature>
<accession>A0A9J6GQS8</accession>
<feature type="compositionally biased region" description="Basic residues" evidence="1">
    <location>
        <begin position="105"/>
        <end position="115"/>
    </location>
</feature>
<proteinExistence type="predicted"/>
<evidence type="ECO:0000313" key="2">
    <source>
        <dbReference type="EMBL" id="KAH9377049.1"/>
    </source>
</evidence>
<feature type="compositionally biased region" description="Basic and acidic residues" evidence="1">
    <location>
        <begin position="19"/>
        <end position="41"/>
    </location>
</feature>